<dbReference type="GO" id="GO:0050909">
    <property type="term" value="P:sensory perception of taste"/>
    <property type="evidence" value="ECO:0007669"/>
    <property type="project" value="InterPro"/>
</dbReference>
<sequence length="411" mass="47649">MVHVSLLRFYFELSRLIGLCNLHYDPQHQCLVRNHVPTVVYCLVLDVIYVLVMPSAFALLAGNISGCKNLGMFGVVYSVMGQAKLFTMMLLIGSVWLRRCRIQALANDYLKLMSDFRSDLQSNCRRLCLWKVAMTSSRFIMPIQALLSSNSLVHCKRSIDRADVAPYYVASMVFAVIMELMVCFADFTVYMIQVSGNCLISNKTERLQEMIEDVAVLPKRLGRPRDMGLRQVLSAWLSLWHRCQQLDDLLRQLREIFQWQMLFNLGTTYIFNIATVFRLWIYMEYAKNFSLWNCLFFVFVALAHHVEIMMQFSIFETTSTKWLQLREQLQNLWFVNQSQNGAGLNSEVVLSRKLEFAILYLNRQLQTRPQRVRRLHIVGLFDLSRASGHAMTASVFSNALVLCQIAYKIYG</sequence>
<dbReference type="AlphaFoldDB" id="A0AAU9G7Z0"/>
<accession>A0AAU9G7Z0</accession>
<dbReference type="GO" id="GO:0005886">
    <property type="term" value="C:plasma membrane"/>
    <property type="evidence" value="ECO:0007669"/>
    <property type="project" value="UniProtKB-SubCell"/>
</dbReference>
<keyword evidence="6" id="KW-0807">Transducer</keyword>
<evidence type="ECO:0000256" key="4">
    <source>
        <dbReference type="ARBA" id="ARBA00022989"/>
    </source>
</evidence>
<keyword evidence="2 6" id="KW-1003">Cell membrane</keyword>
<comment type="subcellular location">
    <subcellularLocation>
        <location evidence="1 6">Cell membrane</location>
        <topology evidence="1 6">Multi-pass membrane protein</topology>
    </subcellularLocation>
</comment>
<dbReference type="Pfam" id="PF08395">
    <property type="entry name" value="7tm_7"/>
    <property type="match status" value="1"/>
</dbReference>
<evidence type="ECO:0000313" key="8">
    <source>
        <dbReference type="Proteomes" id="UP001500889"/>
    </source>
</evidence>
<keyword evidence="4 6" id="KW-1133">Transmembrane helix</keyword>
<evidence type="ECO:0000313" key="7">
    <source>
        <dbReference type="EMBL" id="BFG03695.1"/>
    </source>
</evidence>
<evidence type="ECO:0000256" key="1">
    <source>
        <dbReference type="ARBA" id="ARBA00004651"/>
    </source>
</evidence>
<name>A0AAU9G7Z0_DROMD</name>
<dbReference type="InterPro" id="IPR013604">
    <property type="entry name" value="7TM_chemorcpt"/>
</dbReference>
<gene>
    <name evidence="7" type="ORF">DMAD_02888</name>
</gene>
<evidence type="ECO:0000256" key="3">
    <source>
        <dbReference type="ARBA" id="ARBA00022692"/>
    </source>
</evidence>
<dbReference type="EMBL" id="AP029267">
    <property type="protein sequence ID" value="BFG03695.1"/>
    <property type="molecule type" value="Genomic_DNA"/>
</dbReference>
<evidence type="ECO:0000256" key="6">
    <source>
        <dbReference type="RuleBase" id="RU363108"/>
    </source>
</evidence>
<evidence type="ECO:0000256" key="5">
    <source>
        <dbReference type="ARBA" id="ARBA00023136"/>
    </source>
</evidence>
<evidence type="ECO:0000256" key="2">
    <source>
        <dbReference type="ARBA" id="ARBA00022475"/>
    </source>
</evidence>
<feature type="transmembrane region" description="Helical" evidence="6">
    <location>
        <begin position="289"/>
        <end position="306"/>
    </location>
</feature>
<dbReference type="Proteomes" id="UP001500889">
    <property type="component" value="Chromosome E"/>
</dbReference>
<keyword evidence="6 7" id="KW-0675">Receptor</keyword>
<comment type="similarity">
    <text evidence="6">Belongs to the insect chemoreceptor superfamily. Gustatory receptor (GR) family.</text>
</comment>
<keyword evidence="3 6" id="KW-0812">Transmembrane</keyword>
<feature type="transmembrane region" description="Helical" evidence="6">
    <location>
        <begin position="261"/>
        <end position="283"/>
    </location>
</feature>
<keyword evidence="5 6" id="KW-0472">Membrane</keyword>
<comment type="caution">
    <text evidence="6">Lacks conserved residue(s) required for the propagation of feature annotation.</text>
</comment>
<organism evidence="7 8">
    <name type="scientific">Drosophila madeirensis</name>
    <name type="common">Fruit fly</name>
    <dbReference type="NCBI Taxonomy" id="30013"/>
    <lineage>
        <taxon>Eukaryota</taxon>
        <taxon>Metazoa</taxon>
        <taxon>Ecdysozoa</taxon>
        <taxon>Arthropoda</taxon>
        <taxon>Hexapoda</taxon>
        <taxon>Insecta</taxon>
        <taxon>Pterygota</taxon>
        <taxon>Neoptera</taxon>
        <taxon>Endopterygota</taxon>
        <taxon>Diptera</taxon>
        <taxon>Brachycera</taxon>
        <taxon>Muscomorpha</taxon>
        <taxon>Ephydroidea</taxon>
        <taxon>Drosophilidae</taxon>
        <taxon>Drosophila</taxon>
        <taxon>Sophophora</taxon>
    </lineage>
</organism>
<comment type="function">
    <text evidence="6">Gustatory receptor which mediates acceptance or avoidance behavior, depending on its substrates.</text>
</comment>
<feature type="transmembrane region" description="Helical" evidence="6">
    <location>
        <begin position="167"/>
        <end position="192"/>
    </location>
</feature>
<feature type="transmembrane region" description="Helical" evidence="6">
    <location>
        <begin position="39"/>
        <end position="62"/>
    </location>
</feature>
<protein>
    <recommendedName>
        <fullName evidence="6">Gustatory receptor</fullName>
    </recommendedName>
</protein>
<proteinExistence type="inferred from homology"/>
<dbReference type="GO" id="GO:0007165">
    <property type="term" value="P:signal transduction"/>
    <property type="evidence" value="ECO:0007669"/>
    <property type="project" value="UniProtKB-KW"/>
</dbReference>
<feature type="transmembrane region" description="Helical" evidence="6">
    <location>
        <begin position="74"/>
        <end position="97"/>
    </location>
</feature>
<keyword evidence="8" id="KW-1185">Reference proteome</keyword>
<reference evidence="7 8" key="1">
    <citation type="submission" date="2024-02" db="EMBL/GenBank/DDBJ databases">
        <title>A chromosome-level genome assembly of Drosophila madeirensis, a fruit fly species endemic to Madeira island.</title>
        <authorList>
            <person name="Tomihara K."/>
            <person name="Llopart A."/>
            <person name="Yamamoto D."/>
        </authorList>
    </citation>
    <scope>NUCLEOTIDE SEQUENCE [LARGE SCALE GENOMIC DNA]</scope>
    <source>
        <strain evidence="7 8">RF1</strain>
    </source>
</reference>